<evidence type="ECO:0000256" key="1">
    <source>
        <dbReference type="ARBA" id="ARBA00004604"/>
    </source>
</evidence>
<dbReference type="Gene3D" id="3.40.50.300">
    <property type="entry name" value="P-loop containing nucleotide triphosphate hydrolases"/>
    <property type="match status" value="2"/>
</dbReference>
<gene>
    <name evidence="17" type="ORF">SAPINGB_P002200</name>
</gene>
<dbReference type="SUPFAM" id="SSF52540">
    <property type="entry name" value="P-loop containing nucleoside triphosphate hydrolases"/>
    <property type="match status" value="1"/>
</dbReference>
<accession>A0A5E8BDB9</accession>
<comment type="subcellular location">
    <subcellularLocation>
        <location evidence="1">Nucleus</location>
        <location evidence="1">Nucleolus</location>
    </subcellularLocation>
</comment>
<dbReference type="GO" id="GO:0003724">
    <property type="term" value="F:RNA helicase activity"/>
    <property type="evidence" value="ECO:0007669"/>
    <property type="project" value="UniProtKB-EC"/>
</dbReference>
<dbReference type="InterPro" id="IPR014014">
    <property type="entry name" value="RNA_helicase_DEAD_Q_motif"/>
</dbReference>
<dbReference type="PROSITE" id="PS51195">
    <property type="entry name" value="Q_MOTIF"/>
    <property type="match status" value="1"/>
</dbReference>
<dbReference type="GO" id="GO:0030490">
    <property type="term" value="P:maturation of SSU-rRNA"/>
    <property type="evidence" value="ECO:0007669"/>
    <property type="project" value="InterPro"/>
</dbReference>
<evidence type="ECO:0000259" key="14">
    <source>
        <dbReference type="PROSITE" id="PS51192"/>
    </source>
</evidence>
<evidence type="ECO:0000256" key="12">
    <source>
        <dbReference type="PROSITE-ProRule" id="PRU00552"/>
    </source>
</evidence>
<evidence type="ECO:0000259" key="15">
    <source>
        <dbReference type="PROSITE" id="PS51194"/>
    </source>
</evidence>
<feature type="domain" description="Helicase C-terminal" evidence="15">
    <location>
        <begin position="341"/>
        <end position="503"/>
    </location>
</feature>
<dbReference type="PROSITE" id="PS51192">
    <property type="entry name" value="HELICASE_ATP_BIND_1"/>
    <property type="match status" value="1"/>
</dbReference>
<evidence type="ECO:0000256" key="11">
    <source>
        <dbReference type="ARBA" id="ARBA00047984"/>
    </source>
</evidence>
<protein>
    <recommendedName>
        <fullName evidence="2">RNA helicase</fullName>
        <ecNumber evidence="2">3.6.4.13</ecNumber>
    </recommendedName>
</protein>
<keyword evidence="4" id="KW-0547">Nucleotide-binding</keyword>
<evidence type="ECO:0000256" key="3">
    <source>
        <dbReference type="ARBA" id="ARBA00022517"/>
    </source>
</evidence>
<evidence type="ECO:0000256" key="2">
    <source>
        <dbReference type="ARBA" id="ARBA00012552"/>
    </source>
</evidence>
<dbReference type="RefSeq" id="XP_031852810.1">
    <property type="nucleotide sequence ID" value="XM_031996919.1"/>
</dbReference>
<dbReference type="InterPro" id="IPR050079">
    <property type="entry name" value="DEAD_box_RNA_helicase"/>
</dbReference>
<evidence type="ECO:0000256" key="4">
    <source>
        <dbReference type="ARBA" id="ARBA00022741"/>
    </source>
</evidence>
<dbReference type="InterPro" id="IPR044764">
    <property type="entry name" value="DDX52/Rok1_DEADc"/>
</dbReference>
<reference evidence="17 18" key="1">
    <citation type="submission" date="2019-09" db="EMBL/GenBank/DDBJ databases">
        <authorList>
            <person name="Brejova B."/>
        </authorList>
    </citation>
    <scope>NUCLEOTIDE SEQUENCE [LARGE SCALE GENOMIC DNA]</scope>
</reference>
<dbReference type="InterPro" id="IPR027417">
    <property type="entry name" value="P-loop_NTPase"/>
</dbReference>
<evidence type="ECO:0000313" key="18">
    <source>
        <dbReference type="Proteomes" id="UP000398389"/>
    </source>
</evidence>
<keyword evidence="3" id="KW-0690">Ribosome biogenesis</keyword>
<feature type="short sequence motif" description="Q motif" evidence="12">
    <location>
        <begin position="127"/>
        <end position="155"/>
    </location>
</feature>
<evidence type="ECO:0000313" key="17">
    <source>
        <dbReference type="EMBL" id="VVT49295.1"/>
    </source>
</evidence>
<dbReference type="OrthoDB" id="360161at2759"/>
<feature type="region of interest" description="Disordered" evidence="13">
    <location>
        <begin position="47"/>
        <end position="115"/>
    </location>
</feature>
<keyword evidence="8" id="KW-0694">RNA-binding</keyword>
<dbReference type="GO" id="GO:0003723">
    <property type="term" value="F:RNA binding"/>
    <property type="evidence" value="ECO:0007669"/>
    <property type="project" value="UniProtKB-KW"/>
</dbReference>
<feature type="domain" description="DEAD-box RNA helicase Q" evidence="16">
    <location>
        <begin position="127"/>
        <end position="155"/>
    </location>
</feature>
<dbReference type="GO" id="GO:0005524">
    <property type="term" value="F:ATP binding"/>
    <property type="evidence" value="ECO:0007669"/>
    <property type="project" value="UniProtKB-KW"/>
</dbReference>
<dbReference type="GO" id="GO:0016787">
    <property type="term" value="F:hydrolase activity"/>
    <property type="evidence" value="ECO:0007669"/>
    <property type="project" value="UniProtKB-KW"/>
</dbReference>
<dbReference type="GeneID" id="43581019"/>
<sequence>MDMFNLLSRGASINRRGKDAKTFDVLMGKSATSNIAEEKKKKADLARTLDFFNETPVQEVQDKRENDENDDENNDDDSDDDDSDSDSEDKKAPLVISTKQQAEEQRQRLDTKVRGDDLPLPIGSFQDLRTRFNLHKHLLRNLERQNFQRPTPIQAEAMPILLHGRDLVACAPTGSGKTLAFAVPIVQALKQHEGGGIRCLVVTPTKELATQIYGQFVKLSQGRDLHICVLNKSQAAKFANETNKRKFDIMISTPLRLLALTNQGKLDLSRVKHVVLDEVDKLFEQGFIQQTDSILEQCTAPDVQRAMFSATIPSGVEEIAGNIMVSPVRVIVGKKEGANTQIEQRIVYTGSEHGKLIEMRRMLQEGELEPPVIVFLQSVARAKALYHELIYDGVNVDVIHGERTQRQRDRVIERFKNGDIWVLICTDVLARGIDFRGVSLVINYDVPESAQAYVHRIGRTGRAGRTGKAITFYTKEDAVGIKAVVNVMKQSGSDVPEWMLSMRKATNDEKKRLRFKPVERDEISTVAKRKRDNEKDKKKNKKKKSDGKDGKDGNNDNDGTDETMKKKRTGEKSKESEK</sequence>
<dbReference type="InterPro" id="IPR011545">
    <property type="entry name" value="DEAD/DEAH_box_helicase_dom"/>
</dbReference>
<dbReference type="Pfam" id="PF00271">
    <property type="entry name" value="Helicase_C"/>
    <property type="match status" value="1"/>
</dbReference>
<evidence type="ECO:0000256" key="9">
    <source>
        <dbReference type="ARBA" id="ARBA00023242"/>
    </source>
</evidence>
<keyword evidence="18" id="KW-1185">Reference proteome</keyword>
<evidence type="ECO:0000256" key="5">
    <source>
        <dbReference type="ARBA" id="ARBA00022801"/>
    </source>
</evidence>
<evidence type="ECO:0000256" key="10">
    <source>
        <dbReference type="ARBA" id="ARBA00024355"/>
    </source>
</evidence>
<feature type="domain" description="Helicase ATP-binding" evidence="14">
    <location>
        <begin position="158"/>
        <end position="330"/>
    </location>
</feature>
<dbReference type="CDD" id="cd18787">
    <property type="entry name" value="SF2_C_DEAD"/>
    <property type="match status" value="1"/>
</dbReference>
<dbReference type="PROSITE" id="PS51194">
    <property type="entry name" value="HELICASE_CTER"/>
    <property type="match status" value="1"/>
</dbReference>
<dbReference type="CDD" id="cd17957">
    <property type="entry name" value="DEADc_DDX52"/>
    <property type="match status" value="1"/>
</dbReference>
<evidence type="ECO:0000256" key="7">
    <source>
        <dbReference type="ARBA" id="ARBA00022840"/>
    </source>
</evidence>
<dbReference type="PANTHER" id="PTHR47959">
    <property type="entry name" value="ATP-DEPENDENT RNA HELICASE RHLE-RELATED"/>
    <property type="match status" value="1"/>
</dbReference>
<dbReference type="EMBL" id="CABVLU010000002">
    <property type="protein sequence ID" value="VVT49295.1"/>
    <property type="molecule type" value="Genomic_DNA"/>
</dbReference>
<dbReference type="Proteomes" id="UP000398389">
    <property type="component" value="Unassembled WGS sequence"/>
</dbReference>
<proteinExistence type="inferred from homology"/>
<dbReference type="InterPro" id="IPR014001">
    <property type="entry name" value="Helicase_ATP-bd"/>
</dbReference>
<dbReference type="FunFam" id="3.40.50.300:FF:000759">
    <property type="entry name" value="probable ATP-dependent RNA helicase DDX52"/>
    <property type="match status" value="1"/>
</dbReference>
<dbReference type="Pfam" id="PF00270">
    <property type="entry name" value="DEAD"/>
    <property type="match status" value="1"/>
</dbReference>
<dbReference type="AlphaFoldDB" id="A0A5E8BDB9"/>
<dbReference type="SMART" id="SM00487">
    <property type="entry name" value="DEXDc"/>
    <property type="match status" value="1"/>
</dbReference>
<feature type="compositionally biased region" description="Basic and acidic residues" evidence="13">
    <location>
        <begin position="101"/>
        <end position="115"/>
    </location>
</feature>
<dbReference type="PANTHER" id="PTHR47959:SF15">
    <property type="entry name" value="RNA HELICASE"/>
    <property type="match status" value="1"/>
</dbReference>
<feature type="region of interest" description="Disordered" evidence="13">
    <location>
        <begin position="520"/>
        <end position="578"/>
    </location>
</feature>
<evidence type="ECO:0000259" key="16">
    <source>
        <dbReference type="PROSITE" id="PS51195"/>
    </source>
</evidence>
<dbReference type="GO" id="GO:0005730">
    <property type="term" value="C:nucleolus"/>
    <property type="evidence" value="ECO:0007669"/>
    <property type="project" value="UniProtKB-SubCell"/>
</dbReference>
<keyword evidence="7" id="KW-0067">ATP-binding</keyword>
<keyword evidence="5" id="KW-0378">Hydrolase</keyword>
<keyword evidence="9" id="KW-0539">Nucleus</keyword>
<evidence type="ECO:0000256" key="6">
    <source>
        <dbReference type="ARBA" id="ARBA00022806"/>
    </source>
</evidence>
<name>A0A5E8BDB9_9ASCO</name>
<feature type="compositionally biased region" description="Acidic residues" evidence="13">
    <location>
        <begin position="67"/>
        <end position="87"/>
    </location>
</feature>
<organism evidence="17 18">
    <name type="scientific">Magnusiomyces paraingens</name>
    <dbReference type="NCBI Taxonomy" id="2606893"/>
    <lineage>
        <taxon>Eukaryota</taxon>
        <taxon>Fungi</taxon>
        <taxon>Dikarya</taxon>
        <taxon>Ascomycota</taxon>
        <taxon>Saccharomycotina</taxon>
        <taxon>Dipodascomycetes</taxon>
        <taxon>Dipodascales</taxon>
        <taxon>Dipodascaceae</taxon>
        <taxon>Magnusiomyces</taxon>
    </lineage>
</organism>
<evidence type="ECO:0000256" key="13">
    <source>
        <dbReference type="SAM" id="MobiDB-lite"/>
    </source>
</evidence>
<dbReference type="GO" id="GO:0005829">
    <property type="term" value="C:cytosol"/>
    <property type="evidence" value="ECO:0007669"/>
    <property type="project" value="TreeGrafter"/>
</dbReference>
<comment type="similarity">
    <text evidence="10">Belongs to the DEAD box helicase family. DDX52/ROK1 subfamily.</text>
</comment>
<dbReference type="InterPro" id="IPR001650">
    <property type="entry name" value="Helicase_C-like"/>
</dbReference>
<keyword evidence="6" id="KW-0347">Helicase</keyword>
<evidence type="ECO:0000256" key="8">
    <source>
        <dbReference type="ARBA" id="ARBA00022884"/>
    </source>
</evidence>
<dbReference type="SMART" id="SM00490">
    <property type="entry name" value="HELICc"/>
    <property type="match status" value="1"/>
</dbReference>
<dbReference type="EC" id="3.6.4.13" evidence="2"/>
<comment type="catalytic activity">
    <reaction evidence="11">
        <text>ATP + H2O = ADP + phosphate + H(+)</text>
        <dbReference type="Rhea" id="RHEA:13065"/>
        <dbReference type="ChEBI" id="CHEBI:15377"/>
        <dbReference type="ChEBI" id="CHEBI:15378"/>
        <dbReference type="ChEBI" id="CHEBI:30616"/>
        <dbReference type="ChEBI" id="CHEBI:43474"/>
        <dbReference type="ChEBI" id="CHEBI:456216"/>
        <dbReference type="EC" id="3.6.4.13"/>
    </reaction>
</comment>